<evidence type="ECO:0000313" key="2">
    <source>
        <dbReference type="Proteomes" id="UP001500642"/>
    </source>
</evidence>
<keyword evidence="2" id="KW-1185">Reference proteome</keyword>
<name>A0ABP8J9A7_9MICO</name>
<accession>A0ABP8J9A7</accession>
<gene>
    <name evidence="1" type="ORF">GCM10023167_10940</name>
</gene>
<dbReference type="Proteomes" id="UP001500642">
    <property type="component" value="Unassembled WGS sequence"/>
</dbReference>
<protein>
    <submittedName>
        <fullName evidence="1">Uncharacterized protein</fullName>
    </submittedName>
</protein>
<evidence type="ECO:0000313" key="1">
    <source>
        <dbReference type="EMBL" id="GAA4387221.1"/>
    </source>
</evidence>
<proteinExistence type="predicted"/>
<dbReference type="EMBL" id="BAABGL010000004">
    <property type="protein sequence ID" value="GAA4387221.1"/>
    <property type="molecule type" value="Genomic_DNA"/>
</dbReference>
<comment type="caution">
    <text evidence="1">The sequence shown here is derived from an EMBL/GenBank/DDBJ whole genome shotgun (WGS) entry which is preliminary data.</text>
</comment>
<organism evidence="1 2">
    <name type="scientific">Brevibacterium pityocampae</name>
    <dbReference type="NCBI Taxonomy" id="506594"/>
    <lineage>
        <taxon>Bacteria</taxon>
        <taxon>Bacillati</taxon>
        <taxon>Actinomycetota</taxon>
        <taxon>Actinomycetes</taxon>
        <taxon>Micrococcales</taxon>
        <taxon>Brevibacteriaceae</taxon>
        <taxon>Brevibacterium</taxon>
    </lineage>
</organism>
<reference evidence="2" key="1">
    <citation type="journal article" date="2019" name="Int. J. Syst. Evol. Microbiol.">
        <title>The Global Catalogue of Microorganisms (GCM) 10K type strain sequencing project: providing services to taxonomists for standard genome sequencing and annotation.</title>
        <authorList>
            <consortium name="The Broad Institute Genomics Platform"/>
            <consortium name="The Broad Institute Genome Sequencing Center for Infectious Disease"/>
            <person name="Wu L."/>
            <person name="Ma J."/>
        </authorList>
    </citation>
    <scope>NUCLEOTIDE SEQUENCE [LARGE SCALE GENOMIC DNA]</scope>
    <source>
        <strain evidence="2">JCM 17808</strain>
    </source>
</reference>
<sequence length="92" mass="10138">MHTFGTRPADARPASRRKTLLALDLWAFDSLGLRPIGARLYWRPIRGSENGAPLASGQAVSGLSPTNCAVSRFERVIARLDRDTAQFDAERL</sequence>